<proteinExistence type="predicted"/>
<evidence type="ECO:0000313" key="3">
    <source>
        <dbReference type="Proteomes" id="UP000188354"/>
    </source>
</evidence>
<gene>
    <name evidence="2" type="ORF">TanjilG_14265</name>
</gene>
<protein>
    <submittedName>
        <fullName evidence="2">Uncharacterized protein</fullName>
    </submittedName>
</protein>
<keyword evidence="3" id="KW-1185">Reference proteome</keyword>
<accession>A0A1J7HAC6</accession>
<feature type="compositionally biased region" description="Basic and acidic residues" evidence="1">
    <location>
        <begin position="12"/>
        <end position="34"/>
    </location>
</feature>
<evidence type="ECO:0000256" key="1">
    <source>
        <dbReference type="SAM" id="MobiDB-lite"/>
    </source>
</evidence>
<dbReference type="AlphaFoldDB" id="A0A1J7HAC6"/>
<feature type="region of interest" description="Disordered" evidence="1">
    <location>
        <begin position="1"/>
        <end position="34"/>
    </location>
</feature>
<name>A0A1J7HAC6_LUPAN</name>
<dbReference type="EMBL" id="CM007366">
    <property type="protein sequence ID" value="OIW09742.1"/>
    <property type="molecule type" value="Genomic_DNA"/>
</dbReference>
<organism evidence="2 3">
    <name type="scientific">Lupinus angustifolius</name>
    <name type="common">Narrow-leaved blue lupine</name>
    <dbReference type="NCBI Taxonomy" id="3871"/>
    <lineage>
        <taxon>Eukaryota</taxon>
        <taxon>Viridiplantae</taxon>
        <taxon>Streptophyta</taxon>
        <taxon>Embryophyta</taxon>
        <taxon>Tracheophyta</taxon>
        <taxon>Spermatophyta</taxon>
        <taxon>Magnoliopsida</taxon>
        <taxon>eudicotyledons</taxon>
        <taxon>Gunneridae</taxon>
        <taxon>Pentapetalae</taxon>
        <taxon>rosids</taxon>
        <taxon>fabids</taxon>
        <taxon>Fabales</taxon>
        <taxon>Fabaceae</taxon>
        <taxon>Papilionoideae</taxon>
        <taxon>50 kb inversion clade</taxon>
        <taxon>genistoids sensu lato</taxon>
        <taxon>core genistoids</taxon>
        <taxon>Genisteae</taxon>
        <taxon>Lupinus</taxon>
    </lineage>
</organism>
<dbReference type="Proteomes" id="UP000188354">
    <property type="component" value="Chromosome LG06"/>
</dbReference>
<dbReference type="Gramene" id="OIW09742">
    <property type="protein sequence ID" value="OIW09742"/>
    <property type="gene ID" value="TanjilG_14265"/>
</dbReference>
<evidence type="ECO:0000313" key="2">
    <source>
        <dbReference type="EMBL" id="OIW09742.1"/>
    </source>
</evidence>
<reference evidence="2 3" key="1">
    <citation type="journal article" date="2017" name="Plant Biotechnol. J.">
        <title>A comprehensive draft genome sequence for lupin (Lupinus angustifolius), an emerging health food: insights into plant-microbe interactions and legume evolution.</title>
        <authorList>
            <person name="Hane J.K."/>
            <person name="Ming Y."/>
            <person name="Kamphuis L.G."/>
            <person name="Nelson M.N."/>
            <person name="Garg G."/>
            <person name="Atkins C.A."/>
            <person name="Bayer P.E."/>
            <person name="Bravo A."/>
            <person name="Bringans S."/>
            <person name="Cannon S."/>
            <person name="Edwards D."/>
            <person name="Foley R."/>
            <person name="Gao L.L."/>
            <person name="Harrison M.J."/>
            <person name="Huang W."/>
            <person name="Hurgobin B."/>
            <person name="Li S."/>
            <person name="Liu C.W."/>
            <person name="McGrath A."/>
            <person name="Morahan G."/>
            <person name="Murray J."/>
            <person name="Weller J."/>
            <person name="Jian J."/>
            <person name="Singh K.B."/>
        </authorList>
    </citation>
    <scope>NUCLEOTIDE SEQUENCE [LARGE SCALE GENOMIC DNA]</scope>
    <source>
        <strain evidence="3">cv. Tanjil</strain>
        <tissue evidence="2">Whole plant</tissue>
    </source>
</reference>
<sequence>MFTELSTKKTKPSKETRRHEASSSPHREAPKVMDMRDMEYEATINSQGATAAPIRA</sequence>